<evidence type="ECO:0000256" key="1">
    <source>
        <dbReference type="ARBA" id="ARBA00022801"/>
    </source>
</evidence>
<dbReference type="EMBL" id="CP009526">
    <property type="protein sequence ID" value="AKB49502.1"/>
    <property type="molecule type" value="Genomic_DNA"/>
</dbReference>
<dbReference type="PANTHER" id="PTHR46290:SF1">
    <property type="entry name" value="DI-N-ACETYLCHITOBIASE"/>
    <property type="match status" value="1"/>
</dbReference>
<dbReference type="InterPro" id="IPR018765">
    <property type="entry name" value="DUF2341"/>
</dbReference>
<evidence type="ECO:0000259" key="5">
    <source>
        <dbReference type="Pfam" id="PF10102"/>
    </source>
</evidence>
<dbReference type="RefSeq" id="WP_011305779.1">
    <property type="nucleotide sequence ID" value="NZ_CP009526.1"/>
</dbReference>
<dbReference type="InterPro" id="IPR017853">
    <property type="entry name" value="GH"/>
</dbReference>
<keyword evidence="4" id="KW-0812">Transmembrane</keyword>
<feature type="compositionally biased region" description="Low complexity" evidence="3">
    <location>
        <begin position="383"/>
        <end position="394"/>
    </location>
</feature>
<evidence type="ECO:0000256" key="2">
    <source>
        <dbReference type="ARBA" id="ARBA00023295"/>
    </source>
</evidence>
<dbReference type="AlphaFoldDB" id="A0A0E3QG67"/>
<dbReference type="SUPFAM" id="SSF51445">
    <property type="entry name" value="(Trans)glycosidases"/>
    <property type="match status" value="1"/>
</dbReference>
<evidence type="ECO:0000256" key="4">
    <source>
        <dbReference type="SAM" id="Phobius"/>
    </source>
</evidence>
<protein>
    <recommendedName>
        <fullName evidence="5">DUF2341 domain-containing protein</fullName>
    </recommendedName>
</protein>
<name>A0A0E3QG67_METBA</name>
<dbReference type="GeneID" id="24821642"/>
<accession>A0A0E3QG67</accession>
<evidence type="ECO:0000256" key="3">
    <source>
        <dbReference type="SAM" id="MobiDB-lite"/>
    </source>
</evidence>
<keyword evidence="4" id="KW-1133">Transmembrane helix</keyword>
<dbReference type="Proteomes" id="UP000033038">
    <property type="component" value="Chromosome"/>
</dbReference>
<dbReference type="PATRIC" id="fig|1434109.4.peg.283"/>
<sequence length="698" mass="77609">MITKRSTAYVIFSVFLIFLLTGCALAATGDTSDLSTKDNSWNYSKEILITENAGKDLQGYPVAVVLNSSNFNFSETINDGSDLRFSSGDRTLNYWIETWDPENEDALIWVRLPSLSANQTTKILMKYGNPGAEAVSSGEKTFDFFDDFESNYLNELDWNAESSGGGLVEVKNGICNVSAPKVHAYDSSMIYSKKSFEINSMFVAKRMKVTTGTDNRGPVLQQGFIDQIDSKKNEIKHETELANESRVDLETIYRKQKKNLYDLTNVNVPEGEWYVSGLAWYEENNTRKISWFKNGVRDPRMDFASNDSVTNFPMHVFLYAASYKDASKNTGYMAVDYVLVRKFVGTEPTVKIISDQEEGKVSSGSVSENNSENSLEDDSEGTSEQSISENNSENVSEDDFEYSFKNSSENISETQTAAGSKPNSETFGIRLSSPYEFNFSALVNELNSSGIDTIFLSVDNEDVWQYERFVKMAHEKGISVHAVLLEDVNCTKKGAGNLCQNTLDTVLDYNEKSLAPFDGIDIDVNTSAWESPEESAIDYKTLFETANKEAKEKVSISASLPLNYTASQIKEIAPFVDFFIIKAYPGENKKLNSVSNVVDAVALEMGEIRGTGSRGIIEVSVEEGFKDKYSIEQLFTGLADYYSNDSAFLGASIFNYNTYKGLPQTQTEEKEFPIPGFNILTVILAGLGAFALLKGKKS</sequence>
<dbReference type="Pfam" id="PF10102">
    <property type="entry name" value="DUF2341"/>
    <property type="match status" value="1"/>
</dbReference>
<dbReference type="Gene3D" id="3.20.20.80">
    <property type="entry name" value="Glycosidases"/>
    <property type="match status" value="1"/>
</dbReference>
<organism evidence="6 7">
    <name type="scientific">Methanosarcina barkeri str. Wiesmoor</name>
    <dbReference type="NCBI Taxonomy" id="1434109"/>
    <lineage>
        <taxon>Archaea</taxon>
        <taxon>Methanobacteriati</taxon>
        <taxon>Methanobacteriota</taxon>
        <taxon>Stenosarchaea group</taxon>
        <taxon>Methanomicrobia</taxon>
        <taxon>Methanosarcinales</taxon>
        <taxon>Methanosarcinaceae</taxon>
        <taxon>Methanosarcina</taxon>
    </lineage>
</organism>
<feature type="domain" description="DUF2341" evidence="5">
    <location>
        <begin position="79"/>
        <end position="160"/>
    </location>
</feature>
<keyword evidence="1" id="KW-0378">Hydrolase</keyword>
<dbReference type="GO" id="GO:0016798">
    <property type="term" value="F:hydrolase activity, acting on glycosyl bonds"/>
    <property type="evidence" value="ECO:0007669"/>
    <property type="project" value="UniProtKB-KW"/>
</dbReference>
<feature type="region of interest" description="Disordered" evidence="3">
    <location>
        <begin position="355"/>
        <end position="400"/>
    </location>
</feature>
<keyword evidence="4" id="KW-0472">Membrane</keyword>
<proteinExistence type="predicted"/>
<feature type="transmembrane region" description="Helical" evidence="4">
    <location>
        <begin position="672"/>
        <end position="693"/>
    </location>
</feature>
<dbReference type="HOGENOM" id="CLU_392631_0_0_2"/>
<dbReference type="PROSITE" id="PS51257">
    <property type="entry name" value="PROKAR_LIPOPROTEIN"/>
    <property type="match status" value="1"/>
</dbReference>
<gene>
    <name evidence="6" type="ORF">MSBRW_0249</name>
</gene>
<evidence type="ECO:0000313" key="7">
    <source>
        <dbReference type="Proteomes" id="UP000033038"/>
    </source>
</evidence>
<reference evidence="6 7" key="1">
    <citation type="submission" date="2014-07" db="EMBL/GenBank/DDBJ databases">
        <title>Methanogenic archaea and the global carbon cycle.</title>
        <authorList>
            <person name="Henriksen J.R."/>
            <person name="Luke J."/>
            <person name="Reinhart S."/>
            <person name="Benedict M.N."/>
            <person name="Youngblut N.D."/>
            <person name="Metcalf M.E."/>
            <person name="Whitaker R.J."/>
            <person name="Metcalf W.W."/>
        </authorList>
    </citation>
    <scope>NUCLEOTIDE SEQUENCE [LARGE SCALE GENOMIC DNA]</scope>
    <source>
        <strain evidence="6 7">Wiesmoor</strain>
    </source>
</reference>
<dbReference type="KEGG" id="mbw:MSBRW_0249"/>
<feature type="compositionally biased region" description="Low complexity" evidence="3">
    <location>
        <begin position="361"/>
        <end position="373"/>
    </location>
</feature>
<dbReference type="InterPro" id="IPR051887">
    <property type="entry name" value="GH18_Domain-Containing"/>
</dbReference>
<evidence type="ECO:0000313" key="6">
    <source>
        <dbReference type="EMBL" id="AKB49502.1"/>
    </source>
</evidence>
<dbReference type="PANTHER" id="PTHR46290">
    <property type="entry name" value="DI-N-ACETYLCHITOBIASE"/>
    <property type="match status" value="1"/>
</dbReference>
<keyword evidence="2" id="KW-0326">Glycosidase</keyword>